<protein>
    <submittedName>
        <fullName evidence="1">Uncharacterized protein</fullName>
    </submittedName>
</protein>
<reference evidence="1 2" key="1">
    <citation type="journal article" date="2021" name="Commun. Biol.">
        <title>The genome of Shorea leprosula (Dipterocarpaceae) highlights the ecological relevance of drought in aseasonal tropical rainforests.</title>
        <authorList>
            <person name="Ng K.K.S."/>
            <person name="Kobayashi M.J."/>
            <person name="Fawcett J.A."/>
            <person name="Hatakeyama M."/>
            <person name="Paape T."/>
            <person name="Ng C.H."/>
            <person name="Ang C.C."/>
            <person name="Tnah L.H."/>
            <person name="Lee C.T."/>
            <person name="Nishiyama T."/>
            <person name="Sese J."/>
            <person name="O'Brien M.J."/>
            <person name="Copetti D."/>
            <person name="Mohd Noor M.I."/>
            <person name="Ong R.C."/>
            <person name="Putra M."/>
            <person name="Sireger I.Z."/>
            <person name="Indrioko S."/>
            <person name="Kosugi Y."/>
            <person name="Izuno A."/>
            <person name="Isagi Y."/>
            <person name="Lee S.L."/>
            <person name="Shimizu K.K."/>
        </authorList>
    </citation>
    <scope>NUCLEOTIDE SEQUENCE [LARGE SCALE GENOMIC DNA]</scope>
    <source>
        <strain evidence="1">214</strain>
    </source>
</reference>
<sequence length="171" mass="19000">MSFLKKACVGTSGNVTRSTLSFSGIAQVVRIKAQLGEQAVNNCEKKAIATIGSIDLTVLENVSPSAFTWKVMQDRIPAKENMKKRGRSTDPEQLGQYGLHAITGGGSKLHLREEYGWRNRKILNTVEVDSPTKALEVIKVRSCAWIKANLLQNLPSPIWFKTPREEFSLDL</sequence>
<evidence type="ECO:0000313" key="1">
    <source>
        <dbReference type="EMBL" id="GKV25747.1"/>
    </source>
</evidence>
<gene>
    <name evidence="1" type="ORF">SLEP1_g35141</name>
</gene>
<evidence type="ECO:0000313" key="2">
    <source>
        <dbReference type="Proteomes" id="UP001054252"/>
    </source>
</evidence>
<dbReference type="EMBL" id="BPVZ01000070">
    <property type="protein sequence ID" value="GKV25747.1"/>
    <property type="molecule type" value="Genomic_DNA"/>
</dbReference>
<proteinExistence type="predicted"/>
<accession>A0AAV5KMA9</accession>
<comment type="caution">
    <text evidence="1">The sequence shown here is derived from an EMBL/GenBank/DDBJ whole genome shotgun (WGS) entry which is preliminary data.</text>
</comment>
<keyword evidence="2" id="KW-1185">Reference proteome</keyword>
<dbReference type="AlphaFoldDB" id="A0AAV5KMA9"/>
<organism evidence="1 2">
    <name type="scientific">Rubroshorea leprosula</name>
    <dbReference type="NCBI Taxonomy" id="152421"/>
    <lineage>
        <taxon>Eukaryota</taxon>
        <taxon>Viridiplantae</taxon>
        <taxon>Streptophyta</taxon>
        <taxon>Embryophyta</taxon>
        <taxon>Tracheophyta</taxon>
        <taxon>Spermatophyta</taxon>
        <taxon>Magnoliopsida</taxon>
        <taxon>eudicotyledons</taxon>
        <taxon>Gunneridae</taxon>
        <taxon>Pentapetalae</taxon>
        <taxon>rosids</taxon>
        <taxon>malvids</taxon>
        <taxon>Malvales</taxon>
        <taxon>Dipterocarpaceae</taxon>
        <taxon>Rubroshorea</taxon>
    </lineage>
</organism>
<name>A0AAV5KMA9_9ROSI</name>
<dbReference type="Proteomes" id="UP001054252">
    <property type="component" value="Unassembled WGS sequence"/>
</dbReference>